<dbReference type="EMBL" id="FOQZ01000001">
    <property type="protein sequence ID" value="SFI21552.1"/>
    <property type="molecule type" value="Genomic_DNA"/>
</dbReference>
<proteinExistence type="predicted"/>
<evidence type="ECO:0000313" key="1">
    <source>
        <dbReference type="EMBL" id="SFI21552.1"/>
    </source>
</evidence>
<accession>A0A7Z7CVJ7</accession>
<comment type="caution">
    <text evidence="1">The sequence shown here is derived from an EMBL/GenBank/DDBJ whole genome shotgun (WGS) entry which is preliminary data.</text>
</comment>
<gene>
    <name evidence="1" type="ORF">SAMN04487751_0431</name>
</gene>
<name>A0A7Z7CVJ7_9MICO</name>
<dbReference type="AlphaFoldDB" id="A0A7Z7CVJ7"/>
<sequence length="391" mass="43919">MSLERLRTIVQDSHLNFLIGAGSSAQFLAPLGNVENVLTELAGAEAESVVARASLQAHFFREVIEPNMRLLEPTDDDAKALVRSYVEFVGVVSRILLKRRSTLLSKQASFFTTNVDMAFEVAMELLEVDYNDGFAGKLRPRLDLGSFGTLRYRQGLRYEYRSEIPVLNLMKLHGSAGWRLRGGELYFDHRLRSVRSVKKILDSAHEDLVLIESPAEVDSELLRSRAAHLAPSVALRKFATAYGRLQIVNPEKTKFASTVLNKTYYELLRRFANELEKENTALLVHGFSFRDEHILDLVLRAAAANPTLQVVVFCYSRQSHDDIESLFPPERVKNGNICLVQPAPVSDAGGERRLSLDVLVDDFLRPMLTDRDPIADHIIELRIADDPSADA</sequence>
<organism evidence="1 2">
    <name type="scientific">Microbacterium saccharophilum</name>
    <dbReference type="NCBI Taxonomy" id="1213358"/>
    <lineage>
        <taxon>Bacteria</taxon>
        <taxon>Bacillati</taxon>
        <taxon>Actinomycetota</taxon>
        <taxon>Actinomycetes</taxon>
        <taxon>Micrococcales</taxon>
        <taxon>Microbacteriaceae</taxon>
        <taxon>Microbacterium</taxon>
    </lineage>
</organism>
<protein>
    <submittedName>
        <fullName evidence="1">SIR2-like domain-containing protein</fullName>
    </submittedName>
</protein>
<dbReference type="Proteomes" id="UP000198702">
    <property type="component" value="Unassembled WGS sequence"/>
</dbReference>
<reference evidence="1 2" key="1">
    <citation type="submission" date="2016-10" db="EMBL/GenBank/DDBJ databases">
        <authorList>
            <person name="Varghese N."/>
            <person name="Submissions S."/>
        </authorList>
    </citation>
    <scope>NUCLEOTIDE SEQUENCE [LARGE SCALE GENOMIC DNA]</scope>
    <source>
        <strain evidence="1 2">UNC380MFSha3.1</strain>
    </source>
</reference>
<evidence type="ECO:0000313" key="2">
    <source>
        <dbReference type="Proteomes" id="UP000198702"/>
    </source>
</evidence>